<organism evidence="1 2">
    <name type="scientific">Mortierella hygrophila</name>
    <dbReference type="NCBI Taxonomy" id="979708"/>
    <lineage>
        <taxon>Eukaryota</taxon>
        <taxon>Fungi</taxon>
        <taxon>Fungi incertae sedis</taxon>
        <taxon>Mucoromycota</taxon>
        <taxon>Mortierellomycotina</taxon>
        <taxon>Mortierellomycetes</taxon>
        <taxon>Mortierellales</taxon>
        <taxon>Mortierellaceae</taxon>
        <taxon>Mortierella</taxon>
    </lineage>
</organism>
<evidence type="ECO:0000313" key="2">
    <source>
        <dbReference type="Proteomes" id="UP000723463"/>
    </source>
</evidence>
<proteinExistence type="predicted"/>
<keyword evidence="2" id="KW-1185">Reference proteome</keyword>
<dbReference type="AlphaFoldDB" id="A0A9P6K1V3"/>
<comment type="caution">
    <text evidence="1">The sequence shown here is derived from an EMBL/GenBank/DDBJ whole genome shotgun (WGS) entry which is preliminary data.</text>
</comment>
<evidence type="ECO:0000313" key="1">
    <source>
        <dbReference type="EMBL" id="KAF9542955.1"/>
    </source>
</evidence>
<gene>
    <name evidence="1" type="ORF">EC957_001391</name>
</gene>
<reference evidence="1" key="1">
    <citation type="journal article" date="2020" name="Fungal Divers.">
        <title>Resolving the Mortierellaceae phylogeny through synthesis of multi-gene phylogenetics and phylogenomics.</title>
        <authorList>
            <person name="Vandepol N."/>
            <person name="Liber J."/>
            <person name="Desiro A."/>
            <person name="Na H."/>
            <person name="Kennedy M."/>
            <person name="Barry K."/>
            <person name="Grigoriev I.V."/>
            <person name="Miller A.N."/>
            <person name="O'Donnell K."/>
            <person name="Stajich J.E."/>
            <person name="Bonito G."/>
        </authorList>
    </citation>
    <scope>NUCLEOTIDE SEQUENCE</scope>
    <source>
        <strain evidence="1">NRRL 2591</strain>
    </source>
</reference>
<dbReference type="Proteomes" id="UP000723463">
    <property type="component" value="Unassembled WGS sequence"/>
</dbReference>
<protein>
    <submittedName>
        <fullName evidence="1">Uncharacterized protein</fullName>
    </submittedName>
</protein>
<sequence>MPGDGTAGTLLSKAVTGTWGISMKLILFPPVYPLQDEAIDPGEATNPEQAINPEQVNVQAGDPQDNDLEETYLGAKEDADYEAEEGEHRGVDNSVTAEECDDVSFLKAPEIVFADGSIVTVAKAQA</sequence>
<dbReference type="EMBL" id="JAAAXW010000125">
    <property type="protein sequence ID" value="KAF9542955.1"/>
    <property type="molecule type" value="Genomic_DNA"/>
</dbReference>
<name>A0A9P6K1V3_9FUNG</name>
<accession>A0A9P6K1V3</accession>